<feature type="region of interest" description="Disordered" evidence="1">
    <location>
        <begin position="1"/>
        <end position="56"/>
    </location>
</feature>
<protein>
    <submittedName>
        <fullName evidence="2">Uncharacterized protein</fullName>
    </submittedName>
</protein>
<feature type="compositionally biased region" description="Polar residues" evidence="1">
    <location>
        <begin position="1"/>
        <end position="12"/>
    </location>
</feature>
<evidence type="ECO:0000313" key="2">
    <source>
        <dbReference type="EMBL" id="MBX69508.1"/>
    </source>
</evidence>
<dbReference type="AlphaFoldDB" id="A0A2P2QRC9"/>
<reference evidence="2" key="1">
    <citation type="submission" date="2018-02" db="EMBL/GenBank/DDBJ databases">
        <title>Rhizophora mucronata_Transcriptome.</title>
        <authorList>
            <person name="Meera S.P."/>
            <person name="Sreeshan A."/>
            <person name="Augustine A."/>
        </authorList>
    </citation>
    <scope>NUCLEOTIDE SEQUENCE</scope>
    <source>
        <tissue evidence="2">Leaf</tissue>
    </source>
</reference>
<accession>A0A2P2QRC9</accession>
<organism evidence="2">
    <name type="scientific">Rhizophora mucronata</name>
    <name type="common">Asiatic mangrove</name>
    <dbReference type="NCBI Taxonomy" id="61149"/>
    <lineage>
        <taxon>Eukaryota</taxon>
        <taxon>Viridiplantae</taxon>
        <taxon>Streptophyta</taxon>
        <taxon>Embryophyta</taxon>
        <taxon>Tracheophyta</taxon>
        <taxon>Spermatophyta</taxon>
        <taxon>Magnoliopsida</taxon>
        <taxon>eudicotyledons</taxon>
        <taxon>Gunneridae</taxon>
        <taxon>Pentapetalae</taxon>
        <taxon>rosids</taxon>
        <taxon>fabids</taxon>
        <taxon>Malpighiales</taxon>
        <taxon>Rhizophoraceae</taxon>
        <taxon>Rhizophora</taxon>
    </lineage>
</organism>
<dbReference type="EMBL" id="GGEC01089024">
    <property type="protein sequence ID" value="MBX69508.1"/>
    <property type="molecule type" value="Transcribed_RNA"/>
</dbReference>
<name>A0A2P2QRC9_RHIMU</name>
<evidence type="ECO:0000256" key="1">
    <source>
        <dbReference type="SAM" id="MobiDB-lite"/>
    </source>
</evidence>
<sequence>MNAHCANTQTSMHSKRPHFSHAFHQTASGQSRVHCTSNRNSPKKWPRVYGFLRPGS</sequence>
<proteinExistence type="predicted"/>
<feature type="compositionally biased region" description="Polar residues" evidence="1">
    <location>
        <begin position="23"/>
        <end position="40"/>
    </location>
</feature>